<evidence type="ECO:0000256" key="1">
    <source>
        <dbReference type="SAM" id="Phobius"/>
    </source>
</evidence>
<feature type="transmembrane region" description="Helical" evidence="1">
    <location>
        <begin position="184"/>
        <end position="204"/>
    </location>
</feature>
<feature type="transmembrane region" description="Helical" evidence="1">
    <location>
        <begin position="124"/>
        <end position="146"/>
    </location>
</feature>
<feature type="transmembrane region" description="Helical" evidence="1">
    <location>
        <begin position="158"/>
        <end position="178"/>
    </location>
</feature>
<dbReference type="AlphaFoldDB" id="A0A840A9G6"/>
<dbReference type="RefSeq" id="WP_184382776.1">
    <property type="nucleotide sequence ID" value="NZ_JACIDJ010000001.1"/>
</dbReference>
<organism evidence="2 3">
    <name type="scientific">Roseococcus suduntuyensis</name>
    <dbReference type="NCBI Taxonomy" id="455361"/>
    <lineage>
        <taxon>Bacteria</taxon>
        <taxon>Pseudomonadati</taxon>
        <taxon>Pseudomonadota</taxon>
        <taxon>Alphaproteobacteria</taxon>
        <taxon>Acetobacterales</taxon>
        <taxon>Roseomonadaceae</taxon>
        <taxon>Roseococcus</taxon>
    </lineage>
</organism>
<comment type="caution">
    <text evidence="2">The sequence shown here is derived from an EMBL/GenBank/DDBJ whole genome shotgun (WGS) entry which is preliminary data.</text>
</comment>
<dbReference type="InterPro" id="IPR009495">
    <property type="entry name" value="NrsF"/>
</dbReference>
<keyword evidence="1" id="KW-0812">Transmembrane</keyword>
<evidence type="ECO:0000313" key="2">
    <source>
        <dbReference type="EMBL" id="MBB3897747.1"/>
    </source>
</evidence>
<accession>A0A840A9G6</accession>
<feature type="transmembrane region" description="Helical" evidence="1">
    <location>
        <begin position="64"/>
        <end position="82"/>
    </location>
</feature>
<gene>
    <name evidence="2" type="ORF">GGQ83_001173</name>
</gene>
<feature type="transmembrane region" description="Helical" evidence="1">
    <location>
        <begin position="89"/>
        <end position="112"/>
    </location>
</feature>
<name>A0A840A9G6_9PROT</name>
<evidence type="ECO:0008006" key="4">
    <source>
        <dbReference type="Google" id="ProtNLM"/>
    </source>
</evidence>
<keyword evidence="1" id="KW-0472">Membrane</keyword>
<reference evidence="2 3" key="1">
    <citation type="submission" date="2020-08" db="EMBL/GenBank/DDBJ databases">
        <title>Genomic Encyclopedia of Type Strains, Phase IV (KMG-IV): sequencing the most valuable type-strain genomes for metagenomic binning, comparative biology and taxonomic classification.</title>
        <authorList>
            <person name="Goeker M."/>
        </authorList>
    </citation>
    <scope>NUCLEOTIDE SEQUENCE [LARGE SCALE GENOMIC DNA]</scope>
    <source>
        <strain evidence="2 3">DSM 19979</strain>
    </source>
</reference>
<keyword evidence="3" id="KW-1185">Reference proteome</keyword>
<feature type="transmembrane region" description="Helical" evidence="1">
    <location>
        <begin position="24"/>
        <end position="44"/>
    </location>
</feature>
<dbReference type="EMBL" id="JACIDJ010000001">
    <property type="protein sequence ID" value="MBB3897747.1"/>
    <property type="molecule type" value="Genomic_DNA"/>
</dbReference>
<dbReference type="Pfam" id="PF06532">
    <property type="entry name" value="NrsF"/>
    <property type="match status" value="1"/>
</dbReference>
<keyword evidence="1" id="KW-1133">Transmembrane helix</keyword>
<protein>
    <recommendedName>
        <fullName evidence="4">DUF1109 domain-containing protein</fullName>
    </recommendedName>
</protein>
<evidence type="ECO:0000313" key="3">
    <source>
        <dbReference type="Proteomes" id="UP000553193"/>
    </source>
</evidence>
<proteinExistence type="predicted"/>
<sequence>MRTEEMIARLACGLRPVRRMPSPLVLLALWTLLAAAVIGLAALIFGTRAGLDRPMTGFERMHSLAALLTALLAGLAAFELSLPDRDRRWAWLPLPAIGLWLGTMGVGCVGELVRVGLDGIRFHVSWPCLQFIIGMGLPMAGLMLWLTRHAAWIRPGPVAAFSALSAAAFASIGLTLVHPTFGPLMVLAWHGVAVLAVTGLAALFGPRLAWRVPA</sequence>
<dbReference type="Proteomes" id="UP000553193">
    <property type="component" value="Unassembled WGS sequence"/>
</dbReference>